<evidence type="ECO:0000256" key="1">
    <source>
        <dbReference type="SAM" id="Phobius"/>
    </source>
</evidence>
<evidence type="ECO:0000313" key="2">
    <source>
        <dbReference type="EMBL" id="JAD77457.1"/>
    </source>
</evidence>
<reference evidence="2" key="1">
    <citation type="submission" date="2014-09" db="EMBL/GenBank/DDBJ databases">
        <authorList>
            <person name="Magalhaes I.L.F."/>
            <person name="Oliveira U."/>
            <person name="Santos F.R."/>
            <person name="Vidigal T.H.D.A."/>
            <person name="Brescovit A.D."/>
            <person name="Santos A.J."/>
        </authorList>
    </citation>
    <scope>NUCLEOTIDE SEQUENCE</scope>
    <source>
        <tissue evidence="2">Shoot tissue taken approximately 20 cm above the soil surface</tissue>
    </source>
</reference>
<reference evidence="2" key="2">
    <citation type="journal article" date="2015" name="Data Brief">
        <title>Shoot transcriptome of the giant reed, Arundo donax.</title>
        <authorList>
            <person name="Barrero R.A."/>
            <person name="Guerrero F.D."/>
            <person name="Moolhuijzen P."/>
            <person name="Goolsby J.A."/>
            <person name="Tidwell J."/>
            <person name="Bellgard S.E."/>
            <person name="Bellgard M.I."/>
        </authorList>
    </citation>
    <scope>NUCLEOTIDE SEQUENCE</scope>
    <source>
        <tissue evidence="2">Shoot tissue taken approximately 20 cm above the soil surface</tissue>
    </source>
</reference>
<dbReference type="AlphaFoldDB" id="A0A0A9D127"/>
<name>A0A0A9D127_ARUDO</name>
<organism evidence="2">
    <name type="scientific">Arundo donax</name>
    <name type="common">Giant reed</name>
    <name type="synonym">Donax arundinaceus</name>
    <dbReference type="NCBI Taxonomy" id="35708"/>
    <lineage>
        <taxon>Eukaryota</taxon>
        <taxon>Viridiplantae</taxon>
        <taxon>Streptophyta</taxon>
        <taxon>Embryophyta</taxon>
        <taxon>Tracheophyta</taxon>
        <taxon>Spermatophyta</taxon>
        <taxon>Magnoliopsida</taxon>
        <taxon>Liliopsida</taxon>
        <taxon>Poales</taxon>
        <taxon>Poaceae</taxon>
        <taxon>PACMAD clade</taxon>
        <taxon>Arundinoideae</taxon>
        <taxon>Arundineae</taxon>
        <taxon>Arundo</taxon>
    </lineage>
</organism>
<proteinExistence type="predicted"/>
<keyword evidence="1" id="KW-0812">Transmembrane</keyword>
<keyword evidence="1" id="KW-0472">Membrane</keyword>
<accession>A0A0A9D127</accession>
<dbReference type="PROSITE" id="PS51257">
    <property type="entry name" value="PROKAR_LIPOPROTEIN"/>
    <property type="match status" value="1"/>
</dbReference>
<dbReference type="EMBL" id="GBRH01220438">
    <property type="protein sequence ID" value="JAD77457.1"/>
    <property type="molecule type" value="Transcribed_RNA"/>
</dbReference>
<feature type="transmembrane region" description="Helical" evidence="1">
    <location>
        <begin position="45"/>
        <end position="63"/>
    </location>
</feature>
<keyword evidence="1" id="KW-1133">Transmembrane helix</keyword>
<protein>
    <submittedName>
        <fullName evidence="2">Uncharacterized protein</fullName>
    </submittedName>
</protein>
<sequence length="71" mass="8242">MKALKNLERCSFLHLGGISCKILPLYRSFFITIKSTIYAFQKRLWNVWCDLLLSGAVFLLRTLQGPSFFLI</sequence>